<accession>B3S499</accession>
<dbReference type="EMBL" id="DS985249">
    <property type="protein sequence ID" value="EDV22604.1"/>
    <property type="molecule type" value="Genomic_DNA"/>
</dbReference>
<keyword evidence="4" id="KW-0472">Membrane</keyword>
<dbReference type="InParanoid" id="B3S499"/>
<evidence type="ECO:0000256" key="2">
    <source>
        <dbReference type="ARBA" id="ARBA00022833"/>
    </source>
</evidence>
<dbReference type="CTD" id="6756179"/>
<dbReference type="eggNOG" id="KOG0800">
    <property type="taxonomic scope" value="Eukaryota"/>
</dbReference>
<keyword evidence="1 3" id="KW-0479">Metal-binding</keyword>
<protein>
    <recommendedName>
        <fullName evidence="5">RING-type domain-containing protein</fullName>
    </recommendedName>
</protein>
<dbReference type="STRING" id="10228.B3S499"/>
<dbReference type="SMART" id="SM00184">
    <property type="entry name" value="RING"/>
    <property type="match status" value="1"/>
</dbReference>
<keyword evidence="4" id="KW-0812">Transmembrane</keyword>
<dbReference type="InterPro" id="IPR013083">
    <property type="entry name" value="Znf_RING/FYVE/PHD"/>
</dbReference>
<evidence type="ECO:0000256" key="1">
    <source>
        <dbReference type="ARBA" id="ARBA00022771"/>
    </source>
</evidence>
<evidence type="ECO:0000259" key="5">
    <source>
        <dbReference type="PROSITE" id="PS50089"/>
    </source>
</evidence>
<keyword evidence="2" id="KW-0862">Zinc</keyword>
<feature type="transmembrane region" description="Helical" evidence="4">
    <location>
        <begin position="83"/>
        <end position="106"/>
    </location>
</feature>
<dbReference type="Proteomes" id="UP000009022">
    <property type="component" value="Unassembled WGS sequence"/>
</dbReference>
<dbReference type="KEGG" id="tad:TRIADDRAFT_59008"/>
<dbReference type="Gene3D" id="3.30.40.10">
    <property type="entry name" value="Zinc/RING finger domain, C3HC4 (zinc finger)"/>
    <property type="match status" value="1"/>
</dbReference>
<dbReference type="RefSeq" id="XP_002115148.1">
    <property type="nucleotide sequence ID" value="XM_002115112.1"/>
</dbReference>
<dbReference type="InterPro" id="IPR001841">
    <property type="entry name" value="Znf_RING"/>
</dbReference>
<dbReference type="PhylomeDB" id="B3S499"/>
<proteinExistence type="predicted"/>
<dbReference type="GeneID" id="6756179"/>
<dbReference type="GO" id="GO:0008270">
    <property type="term" value="F:zinc ion binding"/>
    <property type="evidence" value="ECO:0007669"/>
    <property type="project" value="UniProtKB-KW"/>
</dbReference>
<dbReference type="CDD" id="cd16454">
    <property type="entry name" value="RING-H2_PA-TM-RING"/>
    <property type="match status" value="1"/>
</dbReference>
<evidence type="ECO:0000313" key="7">
    <source>
        <dbReference type="Proteomes" id="UP000009022"/>
    </source>
</evidence>
<keyword evidence="7" id="KW-1185">Reference proteome</keyword>
<evidence type="ECO:0000313" key="6">
    <source>
        <dbReference type="EMBL" id="EDV22604.1"/>
    </source>
</evidence>
<reference evidence="6 7" key="1">
    <citation type="journal article" date="2008" name="Nature">
        <title>The Trichoplax genome and the nature of placozoans.</title>
        <authorList>
            <person name="Srivastava M."/>
            <person name="Begovic E."/>
            <person name="Chapman J."/>
            <person name="Putnam N.H."/>
            <person name="Hellsten U."/>
            <person name="Kawashima T."/>
            <person name="Kuo A."/>
            <person name="Mitros T."/>
            <person name="Salamov A."/>
            <person name="Carpenter M.L."/>
            <person name="Signorovitch A.Y."/>
            <person name="Moreno M.A."/>
            <person name="Kamm K."/>
            <person name="Grimwood J."/>
            <person name="Schmutz J."/>
            <person name="Shapiro H."/>
            <person name="Grigoriev I.V."/>
            <person name="Buss L.W."/>
            <person name="Schierwater B."/>
            <person name="Dellaporta S.L."/>
            <person name="Rokhsar D.S."/>
        </authorList>
    </citation>
    <scope>NUCLEOTIDE SEQUENCE [LARGE SCALE GENOMIC DNA]</scope>
    <source>
        <strain evidence="6 7">Grell-BS-1999</strain>
    </source>
</reference>
<dbReference type="PANTHER" id="PTHR16200">
    <property type="entry name" value="RING ZINC FINGER"/>
    <property type="match status" value="1"/>
</dbReference>
<dbReference type="GO" id="GO:0061630">
    <property type="term" value="F:ubiquitin protein ligase activity"/>
    <property type="evidence" value="ECO:0000318"/>
    <property type="project" value="GO_Central"/>
</dbReference>
<name>B3S499_TRIAD</name>
<dbReference type="InterPro" id="IPR051073">
    <property type="entry name" value="ZNRF3_Arkadia_E3_ligases"/>
</dbReference>
<keyword evidence="4" id="KW-1133">Transmembrane helix</keyword>
<dbReference type="SUPFAM" id="SSF57850">
    <property type="entry name" value="RING/U-box"/>
    <property type="match status" value="1"/>
</dbReference>
<feature type="domain" description="RING-type" evidence="5">
    <location>
        <begin position="172"/>
        <end position="213"/>
    </location>
</feature>
<dbReference type="HOGENOM" id="CLU_1202229_0_0_1"/>
<evidence type="ECO:0000256" key="3">
    <source>
        <dbReference type="PROSITE-ProRule" id="PRU00175"/>
    </source>
</evidence>
<dbReference type="Pfam" id="PF13639">
    <property type="entry name" value="zf-RING_2"/>
    <property type="match status" value="1"/>
</dbReference>
<dbReference type="PROSITE" id="PS50089">
    <property type="entry name" value="ZF_RING_2"/>
    <property type="match status" value="1"/>
</dbReference>
<dbReference type="GO" id="GO:0005634">
    <property type="term" value="C:nucleus"/>
    <property type="evidence" value="ECO:0000318"/>
    <property type="project" value="GO_Central"/>
</dbReference>
<dbReference type="OrthoDB" id="1714475at2759"/>
<organism evidence="6 7">
    <name type="scientific">Trichoplax adhaerens</name>
    <name type="common">Trichoplax reptans</name>
    <dbReference type="NCBI Taxonomy" id="10228"/>
    <lineage>
        <taxon>Eukaryota</taxon>
        <taxon>Metazoa</taxon>
        <taxon>Placozoa</taxon>
        <taxon>Uniplacotomia</taxon>
        <taxon>Trichoplacea</taxon>
        <taxon>Trichoplacidae</taxon>
        <taxon>Trichoplax</taxon>
    </lineage>
</organism>
<keyword evidence="1 3" id="KW-0863">Zinc-finger</keyword>
<gene>
    <name evidence="6" type="ORF">TRIADDRAFT_59008</name>
</gene>
<dbReference type="GO" id="GO:0006511">
    <property type="term" value="P:ubiquitin-dependent protein catabolic process"/>
    <property type="evidence" value="ECO:0000318"/>
    <property type="project" value="GO_Central"/>
</dbReference>
<dbReference type="AlphaFoldDB" id="B3S499"/>
<evidence type="ECO:0000256" key="4">
    <source>
        <dbReference type="SAM" id="Phobius"/>
    </source>
</evidence>
<sequence length="243" mass="28065">MLITNGVAGIIINVGDNEYLTNEIQNTANQFKKPILIVKGYQGNDLSLIYSKLQEKYVRTKSIQVSIDRVENPKTEVYFNLNGFIEVCVLSSFLIIFFIFMMGLFIRMKLQAKRYGKIRKLTNKALNTMKVYKYESALLVKSSLHSLQTLIRSDNSDYSHTTTRVAVDEPTCPICLETFLSGEDIRITPCQHEFHKKCVDLWFEENYTCPLCKSNILEKVFKKLQIERTTNGVQIHYGDMVYV</sequence>